<dbReference type="EMBL" id="CGCX01002672">
    <property type="protein sequence ID" value="CFS14847.1"/>
    <property type="molecule type" value="Genomic_DNA"/>
</dbReference>
<reference evidence="2 3" key="1">
    <citation type="submission" date="2015-03" db="EMBL/GenBank/DDBJ databases">
        <authorList>
            <consortium name="Pathogen Informatics"/>
        </authorList>
    </citation>
    <scope>NUCLEOTIDE SEQUENCE [LARGE SCALE GENOMIC DNA]</scope>
    <source>
        <strain evidence="2 3">C09601061</strain>
    </source>
</reference>
<sequence length="96" mass="9751">MATLVAAVTAARASATGSIETSFPGSTDRPIPRKKIVANKSRSGVSTMRARSAVSPVSVRPTRNAPTAADACSDSATAATIKVMPSTRNNNCSESG</sequence>
<evidence type="ECO:0000313" key="3">
    <source>
        <dbReference type="Proteomes" id="UP000046680"/>
    </source>
</evidence>
<accession>A0A654U790</accession>
<feature type="region of interest" description="Disordered" evidence="1">
    <location>
        <begin position="40"/>
        <end position="71"/>
    </location>
</feature>
<evidence type="ECO:0000256" key="1">
    <source>
        <dbReference type="SAM" id="MobiDB-lite"/>
    </source>
</evidence>
<protein>
    <submittedName>
        <fullName evidence="2">Uncharacterized protein</fullName>
    </submittedName>
</protein>
<dbReference type="Proteomes" id="UP000046680">
    <property type="component" value="Unassembled WGS sequence"/>
</dbReference>
<gene>
    <name evidence="2" type="ORF">ERS007657_04253</name>
</gene>
<evidence type="ECO:0000313" key="2">
    <source>
        <dbReference type="EMBL" id="CFS14847.1"/>
    </source>
</evidence>
<proteinExistence type="predicted"/>
<dbReference type="AlphaFoldDB" id="A0A654U790"/>
<name>A0A654U790_MYCTX</name>
<organism evidence="2 3">
    <name type="scientific">Mycobacterium tuberculosis</name>
    <dbReference type="NCBI Taxonomy" id="1773"/>
    <lineage>
        <taxon>Bacteria</taxon>
        <taxon>Bacillati</taxon>
        <taxon>Actinomycetota</taxon>
        <taxon>Actinomycetes</taxon>
        <taxon>Mycobacteriales</taxon>
        <taxon>Mycobacteriaceae</taxon>
        <taxon>Mycobacterium</taxon>
        <taxon>Mycobacterium tuberculosis complex</taxon>
    </lineage>
</organism>